<keyword evidence="3" id="KW-1185">Reference proteome</keyword>
<dbReference type="PANTHER" id="PTHR35908">
    <property type="entry name" value="HYPOTHETICAL FUSION PROTEIN"/>
    <property type="match status" value="1"/>
</dbReference>
<dbReference type="SUPFAM" id="SSF54593">
    <property type="entry name" value="Glyoxalase/Bleomycin resistance protein/Dihydroxybiphenyl dioxygenase"/>
    <property type="match status" value="2"/>
</dbReference>
<accession>A0A7W9HUN2</accession>
<protein>
    <submittedName>
        <fullName evidence="2">Putative enzyme related to lactoylglutathione lyase</fullName>
    </submittedName>
</protein>
<dbReference type="Pfam" id="PF18029">
    <property type="entry name" value="Glyoxalase_6"/>
    <property type="match status" value="2"/>
</dbReference>
<name>A0A7W9HUN2_9PSEU</name>
<sequence length="236" mass="25123">MATRWCDVVVDAVDPAALARFWSALLERPITGESADEVDVALADGMELVFGTVPEPKSVKDRVHLDLASSSPEDQAAIVARAVDLGAKTVDVGQGDVPWVVLADPEGNEFCVLEQRDEYAHTGPVAAVVVDSFDPPAQAAFWAGVVGLPVIGEGADFASLAREAGPSLEFVRVNEPKVVKNRIHLDVAPPADGDLLIEVARLEAWGAVRADVGQIDVPWVVLADREGNEFCVLTPR</sequence>
<gene>
    <name evidence="2" type="ORF">F4560_008284</name>
</gene>
<proteinExistence type="predicted"/>
<dbReference type="PROSITE" id="PS51819">
    <property type="entry name" value="VOC"/>
    <property type="match status" value="1"/>
</dbReference>
<dbReference type="CDD" id="cd06587">
    <property type="entry name" value="VOC"/>
    <property type="match status" value="1"/>
</dbReference>
<dbReference type="Gene3D" id="3.10.180.10">
    <property type="entry name" value="2,3-Dihydroxybiphenyl 1,2-Dioxygenase, domain 1"/>
    <property type="match status" value="2"/>
</dbReference>
<comment type="caution">
    <text evidence="2">The sequence shown here is derived from an EMBL/GenBank/DDBJ whole genome shotgun (WGS) entry which is preliminary data.</text>
</comment>
<dbReference type="Proteomes" id="UP000552097">
    <property type="component" value="Unassembled WGS sequence"/>
</dbReference>
<evidence type="ECO:0000313" key="3">
    <source>
        <dbReference type="Proteomes" id="UP000552097"/>
    </source>
</evidence>
<dbReference type="InterPro" id="IPR041581">
    <property type="entry name" value="Glyoxalase_6"/>
</dbReference>
<reference evidence="2 3" key="1">
    <citation type="submission" date="2020-08" db="EMBL/GenBank/DDBJ databases">
        <title>Sequencing the genomes of 1000 actinobacteria strains.</title>
        <authorList>
            <person name="Klenk H.-P."/>
        </authorList>
    </citation>
    <scope>NUCLEOTIDE SEQUENCE [LARGE SCALE GENOMIC DNA]</scope>
    <source>
        <strain evidence="2 3">DSM 45486</strain>
    </source>
</reference>
<dbReference type="RefSeq" id="WP_184928406.1">
    <property type="nucleotide sequence ID" value="NZ_JACHMO010000001.1"/>
</dbReference>
<organism evidence="2 3">
    <name type="scientific">Saccharothrix ecbatanensis</name>
    <dbReference type="NCBI Taxonomy" id="1105145"/>
    <lineage>
        <taxon>Bacteria</taxon>
        <taxon>Bacillati</taxon>
        <taxon>Actinomycetota</taxon>
        <taxon>Actinomycetes</taxon>
        <taxon>Pseudonocardiales</taxon>
        <taxon>Pseudonocardiaceae</taxon>
        <taxon>Saccharothrix</taxon>
    </lineage>
</organism>
<dbReference type="InterPro" id="IPR029068">
    <property type="entry name" value="Glyas_Bleomycin-R_OHBP_Dase"/>
</dbReference>
<dbReference type="InterPro" id="IPR037523">
    <property type="entry name" value="VOC_core"/>
</dbReference>
<evidence type="ECO:0000259" key="1">
    <source>
        <dbReference type="PROSITE" id="PS51819"/>
    </source>
</evidence>
<dbReference type="PANTHER" id="PTHR35908:SF1">
    <property type="entry name" value="CONSERVED PROTEIN"/>
    <property type="match status" value="1"/>
</dbReference>
<feature type="domain" description="VOC" evidence="1">
    <location>
        <begin position="4"/>
        <end position="115"/>
    </location>
</feature>
<evidence type="ECO:0000313" key="2">
    <source>
        <dbReference type="EMBL" id="MBB5808516.1"/>
    </source>
</evidence>
<dbReference type="GO" id="GO:0016829">
    <property type="term" value="F:lyase activity"/>
    <property type="evidence" value="ECO:0007669"/>
    <property type="project" value="UniProtKB-KW"/>
</dbReference>
<dbReference type="AlphaFoldDB" id="A0A7W9HUN2"/>
<dbReference type="EMBL" id="JACHMO010000001">
    <property type="protein sequence ID" value="MBB5808516.1"/>
    <property type="molecule type" value="Genomic_DNA"/>
</dbReference>
<keyword evidence="2" id="KW-0456">Lyase</keyword>